<organism evidence="3 4">
    <name type="scientific">Pinibacter aurantiacus</name>
    <dbReference type="NCBI Taxonomy" id="2851599"/>
    <lineage>
        <taxon>Bacteria</taxon>
        <taxon>Pseudomonadati</taxon>
        <taxon>Bacteroidota</taxon>
        <taxon>Chitinophagia</taxon>
        <taxon>Chitinophagales</taxon>
        <taxon>Chitinophagaceae</taxon>
        <taxon>Pinibacter</taxon>
    </lineage>
</organism>
<evidence type="ECO:0000313" key="4">
    <source>
        <dbReference type="Proteomes" id="UP000812270"/>
    </source>
</evidence>
<dbReference type="NCBIfam" id="NF006114">
    <property type="entry name" value="PRK08263.1"/>
    <property type="match status" value="1"/>
</dbReference>
<name>A0A9E2SD36_9BACT</name>
<dbReference type="Pfam" id="PF00106">
    <property type="entry name" value="adh_short"/>
    <property type="match status" value="1"/>
</dbReference>
<dbReference type="PANTHER" id="PTHR43976:SF16">
    <property type="entry name" value="SHORT-CHAIN DEHYDROGENASE_REDUCTASE FAMILY PROTEIN"/>
    <property type="match status" value="1"/>
</dbReference>
<dbReference type="PANTHER" id="PTHR43976">
    <property type="entry name" value="SHORT CHAIN DEHYDROGENASE"/>
    <property type="match status" value="1"/>
</dbReference>
<keyword evidence="2" id="KW-0560">Oxidoreductase</keyword>
<sequence length="275" mass="29887">MAQQTTKVWFITGASRGLGRIWAEAALERGDKVAATARTLSSIATLNDKYGKQVLTLELDVTNPAQVKDAVTKAHAHFGHLDIVLNNAGYPVVSTIEEVDTDDIRALYETNVIGPVTVIQAALPLLRKQGYGHILGTSSGLGHLTLPILGYYCSSKWAFEAIHESLAAEVAQFGIKVSIVEPGAYATEFGSGELSKFFEGMDVYKDLKTGFMEGMKDLERGNPSATPQALFTMVDAENPPLRFNLGSHNLPQIKAAYAERIATWEAWDDISRSAQ</sequence>
<dbReference type="GO" id="GO:0016491">
    <property type="term" value="F:oxidoreductase activity"/>
    <property type="evidence" value="ECO:0007669"/>
    <property type="project" value="UniProtKB-KW"/>
</dbReference>
<dbReference type="CDD" id="cd05374">
    <property type="entry name" value="17beta-HSD-like_SDR_c"/>
    <property type="match status" value="1"/>
</dbReference>
<dbReference type="InterPro" id="IPR051911">
    <property type="entry name" value="SDR_oxidoreductase"/>
</dbReference>
<dbReference type="AlphaFoldDB" id="A0A9E2SD36"/>
<gene>
    <name evidence="3" type="ORF">KTO63_25155</name>
</gene>
<comment type="similarity">
    <text evidence="1">Belongs to the short-chain dehydrogenases/reductases (SDR) family.</text>
</comment>
<reference evidence="3" key="1">
    <citation type="submission" date="2021-06" db="EMBL/GenBank/DDBJ databases">
        <authorList>
            <person name="Huq M.A."/>
        </authorList>
    </citation>
    <scope>NUCLEOTIDE SEQUENCE</scope>
    <source>
        <strain evidence="3">MAH-26</strain>
    </source>
</reference>
<keyword evidence="4" id="KW-1185">Reference proteome</keyword>
<comment type="caution">
    <text evidence="3">The sequence shown here is derived from an EMBL/GenBank/DDBJ whole genome shotgun (WGS) entry which is preliminary data.</text>
</comment>
<dbReference type="EMBL" id="JAHSPG010000018">
    <property type="protein sequence ID" value="MBV4360476.1"/>
    <property type="molecule type" value="Genomic_DNA"/>
</dbReference>
<accession>A0A9E2SD36</accession>
<evidence type="ECO:0000313" key="3">
    <source>
        <dbReference type="EMBL" id="MBV4360476.1"/>
    </source>
</evidence>
<evidence type="ECO:0000256" key="1">
    <source>
        <dbReference type="ARBA" id="ARBA00006484"/>
    </source>
</evidence>
<protein>
    <submittedName>
        <fullName evidence="3">SDR family NAD(P)-dependent oxidoreductase</fullName>
    </submittedName>
</protein>
<dbReference type="RefSeq" id="WP_217794890.1">
    <property type="nucleotide sequence ID" value="NZ_JAHSPG010000018.1"/>
</dbReference>
<dbReference type="InterPro" id="IPR002347">
    <property type="entry name" value="SDR_fam"/>
</dbReference>
<dbReference type="Proteomes" id="UP000812270">
    <property type="component" value="Unassembled WGS sequence"/>
</dbReference>
<proteinExistence type="inferred from homology"/>
<evidence type="ECO:0000256" key="2">
    <source>
        <dbReference type="ARBA" id="ARBA00023002"/>
    </source>
</evidence>